<comment type="subcellular location">
    <subcellularLocation>
        <location evidence="1">Cell membrane</location>
        <topology evidence="1">Multi-pass membrane protein</topology>
    </subcellularLocation>
</comment>
<dbReference type="GO" id="GO:0005886">
    <property type="term" value="C:plasma membrane"/>
    <property type="evidence" value="ECO:0007669"/>
    <property type="project" value="UniProtKB-SubCell"/>
</dbReference>
<sequence length="488" mass="54373">MGNKLPEIDSADKKSYISWPVVALMDFVTVIGFDDIIYNFHNQGLGIVTTWILMLFLFVVPYEMMVGHLGSTFSEEGGGITSWVRGTSGNLWGYICGWTYWVSGLPYIVDVANSMLISFGWLINGSNKMSDTMSNSMFALLTALIFTLFIFIQHFLKNSLQILSVIGGGAMFIVTVLYVIMTVVYLGQGNAPHTQPFTFSSFIPKFDMHYLSTFGLVIFAMNGSEFAAPYVTEMKNGKKDFPKAMWMLAIMTGILTVLGSFSLGVFFNAHNLPNDLKMNGSYYAFQYMGSEFGMGNFFLYLFSFTQAIYMMAQLAVLLDAGTRMFLSDTAKEYLPKGLTKLDKHDLPINGYWLTTGICTVIMVLSATLPNMNSIFNQLLNLNGIVSPYATCFLFSSFILVRLREKQFKSDFVYIKNRKFAILVGAWCFAITFGAATLGIFPTDEVTGTGAWYHVLTLNIIEPLLMVAVGVILPVIAYFQNKRDGGNLA</sequence>
<dbReference type="STRING" id="1847728.BTM29_03425"/>
<feature type="transmembrane region" description="Helical" evidence="7">
    <location>
        <begin position="45"/>
        <end position="62"/>
    </location>
</feature>
<proteinExistence type="predicted"/>
<feature type="transmembrane region" description="Helical" evidence="7">
    <location>
        <begin position="244"/>
        <end position="269"/>
    </location>
</feature>
<keyword evidence="6 7" id="KW-0472">Membrane</keyword>
<feature type="transmembrane region" description="Helical" evidence="7">
    <location>
        <begin position="135"/>
        <end position="156"/>
    </location>
</feature>
<feature type="transmembrane region" description="Helical" evidence="7">
    <location>
        <begin position="162"/>
        <end position="187"/>
    </location>
</feature>
<dbReference type="PANTHER" id="PTHR42770">
    <property type="entry name" value="AMINO ACID TRANSPORTER-RELATED"/>
    <property type="match status" value="1"/>
</dbReference>
<name>A0A1P8Q1A8_9LACO</name>
<feature type="transmembrane region" description="Helical" evidence="7">
    <location>
        <begin position="208"/>
        <end position="232"/>
    </location>
</feature>
<keyword evidence="9" id="KW-1185">Reference proteome</keyword>
<dbReference type="Gene3D" id="1.20.1740.10">
    <property type="entry name" value="Amino acid/polyamine transporter I"/>
    <property type="match status" value="1"/>
</dbReference>
<dbReference type="GO" id="GO:0022857">
    <property type="term" value="F:transmembrane transporter activity"/>
    <property type="evidence" value="ECO:0007669"/>
    <property type="project" value="InterPro"/>
</dbReference>
<evidence type="ECO:0000256" key="1">
    <source>
        <dbReference type="ARBA" id="ARBA00004651"/>
    </source>
</evidence>
<evidence type="ECO:0000313" key="8">
    <source>
        <dbReference type="EMBL" id="APX71663.1"/>
    </source>
</evidence>
<keyword evidence="5 7" id="KW-1133">Transmembrane helix</keyword>
<gene>
    <name evidence="8" type="ORF">BTM29_03425</name>
</gene>
<evidence type="ECO:0000256" key="5">
    <source>
        <dbReference type="ARBA" id="ARBA00022989"/>
    </source>
</evidence>
<dbReference type="Pfam" id="PF13520">
    <property type="entry name" value="AA_permease_2"/>
    <property type="match status" value="1"/>
</dbReference>
<dbReference type="InterPro" id="IPR050367">
    <property type="entry name" value="APC_superfamily"/>
</dbReference>
<feature type="transmembrane region" description="Helical" evidence="7">
    <location>
        <begin position="378"/>
        <end position="399"/>
    </location>
</feature>
<keyword evidence="2" id="KW-0813">Transport</keyword>
<organism evidence="8 9">
    <name type="scientific">Companilactobacillus allii</name>
    <dbReference type="NCBI Taxonomy" id="1847728"/>
    <lineage>
        <taxon>Bacteria</taxon>
        <taxon>Bacillati</taxon>
        <taxon>Bacillota</taxon>
        <taxon>Bacilli</taxon>
        <taxon>Lactobacillales</taxon>
        <taxon>Lactobacillaceae</taxon>
        <taxon>Companilactobacillus</taxon>
    </lineage>
</organism>
<dbReference type="EMBL" id="CP019323">
    <property type="protein sequence ID" value="APX71663.1"/>
    <property type="molecule type" value="Genomic_DNA"/>
</dbReference>
<dbReference type="Proteomes" id="UP000187499">
    <property type="component" value="Chromosome"/>
</dbReference>
<feature type="transmembrane region" description="Helical" evidence="7">
    <location>
        <begin position="281"/>
        <end position="302"/>
    </location>
</feature>
<accession>A0A1P8Q1A8</accession>
<feature type="transmembrane region" description="Helical" evidence="7">
    <location>
        <begin position="419"/>
        <end position="440"/>
    </location>
</feature>
<evidence type="ECO:0000256" key="7">
    <source>
        <dbReference type="SAM" id="Phobius"/>
    </source>
</evidence>
<evidence type="ECO:0000256" key="4">
    <source>
        <dbReference type="ARBA" id="ARBA00022692"/>
    </source>
</evidence>
<evidence type="ECO:0000313" key="9">
    <source>
        <dbReference type="Proteomes" id="UP000187499"/>
    </source>
</evidence>
<keyword evidence="3" id="KW-1003">Cell membrane</keyword>
<feature type="transmembrane region" description="Helical" evidence="7">
    <location>
        <begin position="452"/>
        <end position="478"/>
    </location>
</feature>
<dbReference type="PANTHER" id="PTHR42770:SF15">
    <property type="entry name" value="GLUTAMATE_GAMMA-AMINOBUTYRATE ANTIPORTER-RELATED"/>
    <property type="match status" value="1"/>
</dbReference>
<keyword evidence="4 7" id="KW-0812">Transmembrane</keyword>
<evidence type="ECO:0000256" key="3">
    <source>
        <dbReference type="ARBA" id="ARBA00022475"/>
    </source>
</evidence>
<feature type="transmembrane region" description="Helical" evidence="7">
    <location>
        <begin position="346"/>
        <end position="366"/>
    </location>
</feature>
<dbReference type="InterPro" id="IPR002293">
    <property type="entry name" value="AA/rel_permease1"/>
</dbReference>
<evidence type="ECO:0000256" key="6">
    <source>
        <dbReference type="ARBA" id="ARBA00023136"/>
    </source>
</evidence>
<dbReference type="OrthoDB" id="92719at2"/>
<dbReference type="PIRSF" id="PIRSF006060">
    <property type="entry name" value="AA_transporter"/>
    <property type="match status" value="1"/>
</dbReference>
<reference evidence="9" key="1">
    <citation type="submission" date="2016-12" db="EMBL/GenBank/DDBJ databases">
        <authorList>
            <person name="Jung M.Y."/>
            <person name="Lee S.H."/>
        </authorList>
    </citation>
    <scope>NUCLEOTIDE SEQUENCE [LARGE SCALE GENOMIC DNA]</scope>
    <source>
        <strain evidence="9">WiKim39</strain>
    </source>
</reference>
<feature type="transmembrane region" description="Helical" evidence="7">
    <location>
        <begin position="16"/>
        <end position="33"/>
    </location>
</feature>
<dbReference type="AlphaFoldDB" id="A0A1P8Q1A8"/>
<evidence type="ECO:0000256" key="2">
    <source>
        <dbReference type="ARBA" id="ARBA00022448"/>
    </source>
</evidence>
<protein>
    <submittedName>
        <fullName evidence="8">Amino acid permease</fullName>
    </submittedName>
</protein>
<dbReference type="KEGG" id="lalw:BTM29_03425"/>